<reference evidence="6 7" key="1">
    <citation type="submission" date="2018-08" db="EMBL/GenBank/DDBJ databases">
        <title>Mucilaginibacter sp. MYSH2.</title>
        <authorList>
            <person name="Seo T."/>
        </authorList>
    </citation>
    <scope>NUCLEOTIDE SEQUENCE [LARGE SCALE GENOMIC DNA]</scope>
    <source>
        <strain evidence="6 7">MYSH2</strain>
    </source>
</reference>
<feature type="domain" description="ABC transporter" evidence="5">
    <location>
        <begin position="44"/>
        <end position="269"/>
    </location>
</feature>
<gene>
    <name evidence="6" type="ORF">D0C36_08760</name>
</gene>
<dbReference type="GO" id="GO:0016020">
    <property type="term" value="C:membrane"/>
    <property type="evidence" value="ECO:0007669"/>
    <property type="project" value="InterPro"/>
</dbReference>
<dbReference type="InterPro" id="IPR003439">
    <property type="entry name" value="ABC_transporter-like_ATP-bd"/>
</dbReference>
<keyword evidence="7" id="KW-1185">Reference proteome</keyword>
<dbReference type="SMART" id="SM00382">
    <property type="entry name" value="AAA"/>
    <property type="match status" value="1"/>
</dbReference>
<dbReference type="PROSITE" id="PS50893">
    <property type="entry name" value="ABC_TRANSPORTER_2"/>
    <property type="match status" value="1"/>
</dbReference>
<sequence>MSSKAIQIQNLSKAYQLGEFSSGTISRDLQRYLARILGKEDPLLKIGETNDRSTKGKSDIVWSLKDISFEVEQGDAVGIIGRNGAGKSTLLKILSRVTSPTTGSIKVKGRIASLLEVGTGFHPELTGRENIYLNGAILGMRKAEITRKFDEIVDFSGVRRYIDTPVKRYSSGMYTRLAFAVAAYLESEILIVDEVLAVGDAEFQKKCLGKMNDVSRNEGRTILFVSHNLSSVMKLCNKGIILVNGEITAYDDVITAVQKYNSSDDEENLLEKTVNPNVYFNKIRFYDRDNITRTEFLHTEPIKIAFKLTAPNLDKHYRIFVTILNAQKNKIFSTEVDILEGKSDYELTINSHFLVRGAYSLNCFIHSPLVSLISEVEDYFNFTIIDDNSTFALYGPFDYGNVFGNCSWQ</sequence>
<comment type="caution">
    <text evidence="6">The sequence shown here is derived from an EMBL/GenBank/DDBJ whole genome shotgun (WGS) entry which is preliminary data.</text>
</comment>
<dbReference type="PANTHER" id="PTHR46743">
    <property type="entry name" value="TEICHOIC ACIDS EXPORT ATP-BINDING PROTEIN TAGH"/>
    <property type="match status" value="1"/>
</dbReference>
<dbReference type="GO" id="GO:0016887">
    <property type="term" value="F:ATP hydrolysis activity"/>
    <property type="evidence" value="ECO:0007669"/>
    <property type="project" value="InterPro"/>
</dbReference>
<dbReference type="CDD" id="cd03220">
    <property type="entry name" value="ABC_KpsT_Wzt"/>
    <property type="match status" value="1"/>
</dbReference>
<dbReference type="Pfam" id="PF00005">
    <property type="entry name" value="ABC_tran"/>
    <property type="match status" value="1"/>
</dbReference>
<keyword evidence="4 6" id="KW-0067">ATP-binding</keyword>
<dbReference type="RefSeq" id="WP_117391141.1">
    <property type="nucleotide sequence ID" value="NZ_QWDC01000001.1"/>
</dbReference>
<accession>A0A372P095</accession>
<dbReference type="OrthoDB" id="9785229at2"/>
<organism evidence="6 7">
    <name type="scientific">Mucilaginibacter conchicola</name>
    <dbReference type="NCBI Taxonomy" id="2303333"/>
    <lineage>
        <taxon>Bacteria</taxon>
        <taxon>Pseudomonadati</taxon>
        <taxon>Bacteroidota</taxon>
        <taxon>Sphingobacteriia</taxon>
        <taxon>Sphingobacteriales</taxon>
        <taxon>Sphingobacteriaceae</taxon>
        <taxon>Mucilaginibacter</taxon>
    </lineage>
</organism>
<dbReference type="InterPro" id="IPR015860">
    <property type="entry name" value="ABC_transpr_TagH-like"/>
</dbReference>
<dbReference type="EMBL" id="QWDC01000001">
    <property type="protein sequence ID" value="RFZ95591.1"/>
    <property type="molecule type" value="Genomic_DNA"/>
</dbReference>
<comment type="similarity">
    <text evidence="1">Belongs to the ABC transporter superfamily.</text>
</comment>
<evidence type="ECO:0000256" key="2">
    <source>
        <dbReference type="ARBA" id="ARBA00022448"/>
    </source>
</evidence>
<dbReference type="PANTHER" id="PTHR46743:SF2">
    <property type="entry name" value="TEICHOIC ACIDS EXPORT ATP-BINDING PROTEIN TAGH"/>
    <property type="match status" value="1"/>
</dbReference>
<dbReference type="InterPro" id="IPR003593">
    <property type="entry name" value="AAA+_ATPase"/>
</dbReference>
<evidence type="ECO:0000256" key="3">
    <source>
        <dbReference type="ARBA" id="ARBA00022741"/>
    </source>
</evidence>
<dbReference type="InterPro" id="IPR050683">
    <property type="entry name" value="Bact_Polysacc_Export_ATP-bd"/>
</dbReference>
<dbReference type="GO" id="GO:0140359">
    <property type="term" value="F:ABC-type transporter activity"/>
    <property type="evidence" value="ECO:0007669"/>
    <property type="project" value="InterPro"/>
</dbReference>
<dbReference type="GO" id="GO:0005524">
    <property type="term" value="F:ATP binding"/>
    <property type="evidence" value="ECO:0007669"/>
    <property type="project" value="UniProtKB-KW"/>
</dbReference>
<dbReference type="Proteomes" id="UP000264217">
    <property type="component" value="Unassembled WGS sequence"/>
</dbReference>
<dbReference type="Gene3D" id="3.40.50.300">
    <property type="entry name" value="P-loop containing nucleotide triphosphate hydrolases"/>
    <property type="match status" value="1"/>
</dbReference>
<evidence type="ECO:0000313" key="6">
    <source>
        <dbReference type="EMBL" id="RFZ95591.1"/>
    </source>
</evidence>
<proteinExistence type="inferred from homology"/>
<dbReference type="InterPro" id="IPR027417">
    <property type="entry name" value="P-loop_NTPase"/>
</dbReference>
<name>A0A372P095_9SPHI</name>
<protein>
    <submittedName>
        <fullName evidence="6">ATP-binding cassette domain-containing protein</fullName>
    </submittedName>
</protein>
<evidence type="ECO:0000256" key="1">
    <source>
        <dbReference type="ARBA" id="ARBA00005417"/>
    </source>
</evidence>
<dbReference type="AlphaFoldDB" id="A0A372P095"/>
<evidence type="ECO:0000256" key="4">
    <source>
        <dbReference type="ARBA" id="ARBA00022840"/>
    </source>
</evidence>
<keyword evidence="2" id="KW-0813">Transport</keyword>
<evidence type="ECO:0000259" key="5">
    <source>
        <dbReference type="PROSITE" id="PS50893"/>
    </source>
</evidence>
<evidence type="ECO:0000313" key="7">
    <source>
        <dbReference type="Proteomes" id="UP000264217"/>
    </source>
</evidence>
<keyword evidence="3" id="KW-0547">Nucleotide-binding</keyword>
<dbReference type="SUPFAM" id="SSF52540">
    <property type="entry name" value="P-loop containing nucleoside triphosphate hydrolases"/>
    <property type="match status" value="1"/>
</dbReference>